<comment type="caution">
    <text evidence="2">The sequence shown here is derived from an EMBL/GenBank/DDBJ whole genome shotgun (WGS) entry which is preliminary data.</text>
</comment>
<dbReference type="InterPro" id="IPR001296">
    <property type="entry name" value="Glyco_trans_1"/>
</dbReference>
<accession>A0A1V4I6U0</accession>
<reference evidence="2 3" key="1">
    <citation type="submission" date="2017-03" db="EMBL/GenBank/DDBJ databases">
        <title>Genome sequence of Clostridium thermoalcaliphilum DSM 7309.</title>
        <authorList>
            <person name="Poehlein A."/>
            <person name="Daniel R."/>
        </authorList>
    </citation>
    <scope>NUCLEOTIDE SEQUENCE [LARGE SCALE GENOMIC DNA]</scope>
    <source>
        <strain evidence="2 3">DSM 7309</strain>
    </source>
</reference>
<feature type="domain" description="Glycosyl transferase family 1" evidence="1">
    <location>
        <begin position="123"/>
        <end position="247"/>
    </location>
</feature>
<proteinExistence type="predicted"/>
<dbReference type="Gene3D" id="3.40.50.2000">
    <property type="entry name" value="Glycogen Phosphorylase B"/>
    <property type="match status" value="1"/>
</dbReference>
<protein>
    <submittedName>
        <fullName evidence="2">Glycosyl transferases group 1</fullName>
    </submittedName>
</protein>
<dbReference type="SUPFAM" id="SSF53756">
    <property type="entry name" value="UDP-Glycosyltransferase/glycogen phosphorylase"/>
    <property type="match status" value="1"/>
</dbReference>
<dbReference type="Pfam" id="PF00534">
    <property type="entry name" value="Glycos_transf_1"/>
    <property type="match status" value="1"/>
</dbReference>
<evidence type="ECO:0000313" key="3">
    <source>
        <dbReference type="Proteomes" id="UP000190140"/>
    </source>
</evidence>
<name>A0A1V4I6U0_9FIRM</name>
<dbReference type="EMBL" id="MZGW01000006">
    <property type="protein sequence ID" value="OPJ55315.1"/>
    <property type="molecule type" value="Genomic_DNA"/>
</dbReference>
<organism evidence="2 3">
    <name type="scientific">Alkalithermobacter paradoxus</name>
    <dbReference type="NCBI Taxonomy" id="29349"/>
    <lineage>
        <taxon>Bacteria</taxon>
        <taxon>Bacillati</taxon>
        <taxon>Bacillota</taxon>
        <taxon>Clostridia</taxon>
        <taxon>Peptostreptococcales</taxon>
        <taxon>Tepidibacteraceae</taxon>
        <taxon>Alkalithermobacter</taxon>
    </lineage>
</organism>
<sequence length="305" mass="36152">MIKILFMRSENAFLPEVDAYIDYFNKTKEFNAYDSSKIKDYKLEDFNVIWEFKGFGGVKKNKNQILIHEYASLSTGRFPIPKNLIKSKFNPKPDLRIFLNENVKEGFNFNDSVDFCYRDMGIDEQFISQVEVEKEYDFVYVGSICKEREMDKFLKLFTEKDNGKLCLIGNVEDEIYSEYKDHENLIFTGKVSYSEVPKIAAKAEYGINFMPDKYPFNIQTSTKLLEYLALGLKVVTTDYKWVRQFEEKHNCSFYKLDYNNLSFDKDSIEKHDFFSGFKAQEYLWTKVIEESRIVKNIIEKYNSRV</sequence>
<dbReference type="Proteomes" id="UP000190140">
    <property type="component" value="Unassembled WGS sequence"/>
</dbReference>
<gene>
    <name evidence="2" type="ORF">CLOTH_16180</name>
</gene>
<dbReference type="RefSeq" id="WP_079412901.1">
    <property type="nucleotide sequence ID" value="NZ_MZGW01000006.1"/>
</dbReference>
<evidence type="ECO:0000259" key="1">
    <source>
        <dbReference type="Pfam" id="PF00534"/>
    </source>
</evidence>
<dbReference type="GO" id="GO:0016757">
    <property type="term" value="F:glycosyltransferase activity"/>
    <property type="evidence" value="ECO:0007669"/>
    <property type="project" value="InterPro"/>
</dbReference>
<dbReference type="STRING" id="29349.CLOTH_16180"/>
<keyword evidence="2" id="KW-0808">Transferase</keyword>
<dbReference type="OrthoDB" id="9813214at2"/>
<evidence type="ECO:0000313" key="2">
    <source>
        <dbReference type="EMBL" id="OPJ55315.1"/>
    </source>
</evidence>
<keyword evidence="3" id="KW-1185">Reference proteome</keyword>
<dbReference type="AlphaFoldDB" id="A0A1V4I6U0"/>